<evidence type="ECO:0000313" key="8">
    <source>
        <dbReference type="EMBL" id="KAK1699582.1"/>
    </source>
</evidence>
<gene>
    <name evidence="8" type="ORF">QYE76_016279</name>
</gene>
<sequence>MHSSLVGHVASGGGFLVIGLWQLFNHIRLFALRPSSYVAPVWFPARGVRHLELMLIIVGAATSILMELFVSPRKHQPFDDEGSIPSVHLHNLEHASIAIALLVFAAVTIHMDRVSSPMRDAVSQLVATAALTQELLLFHLHSSDHVGVEGQFHWLLQPVIAVTLAATVLWFPCPRSFAVSLVRSASIVFQGVWLIVMGVMLWTPDLVSEGCFLNLEKGRAVVRCHTDDALARAKSLVSLQFSWYMTGIVLFVVVLYLQLNKVYHEEPRYFPLLKGSHDDSDSHDDHEDGKNDLEAAKA</sequence>
<evidence type="ECO:0000256" key="5">
    <source>
        <dbReference type="ARBA" id="ARBA00023136"/>
    </source>
</evidence>
<evidence type="ECO:0000256" key="1">
    <source>
        <dbReference type="ARBA" id="ARBA00004141"/>
    </source>
</evidence>
<evidence type="ECO:0000256" key="3">
    <source>
        <dbReference type="ARBA" id="ARBA00022692"/>
    </source>
</evidence>
<feature type="transmembrane region" description="Helical" evidence="7">
    <location>
        <begin position="53"/>
        <end position="71"/>
    </location>
</feature>
<dbReference type="Proteomes" id="UP001231189">
    <property type="component" value="Unassembled WGS sequence"/>
</dbReference>
<proteinExistence type="inferred from homology"/>
<keyword evidence="3 7" id="KW-0812">Transmembrane</keyword>
<feature type="region of interest" description="Disordered" evidence="6">
    <location>
        <begin position="277"/>
        <end position="298"/>
    </location>
</feature>
<organism evidence="8 9">
    <name type="scientific">Lolium multiflorum</name>
    <name type="common">Italian ryegrass</name>
    <name type="synonym">Lolium perenne subsp. multiflorum</name>
    <dbReference type="NCBI Taxonomy" id="4521"/>
    <lineage>
        <taxon>Eukaryota</taxon>
        <taxon>Viridiplantae</taxon>
        <taxon>Streptophyta</taxon>
        <taxon>Embryophyta</taxon>
        <taxon>Tracheophyta</taxon>
        <taxon>Spermatophyta</taxon>
        <taxon>Magnoliopsida</taxon>
        <taxon>Liliopsida</taxon>
        <taxon>Poales</taxon>
        <taxon>Poaceae</taxon>
        <taxon>BOP clade</taxon>
        <taxon>Pooideae</taxon>
        <taxon>Poodae</taxon>
        <taxon>Poeae</taxon>
        <taxon>Poeae Chloroplast Group 2 (Poeae type)</taxon>
        <taxon>Loliodinae</taxon>
        <taxon>Loliinae</taxon>
        <taxon>Lolium</taxon>
    </lineage>
</organism>
<feature type="transmembrane region" description="Helical" evidence="7">
    <location>
        <begin position="185"/>
        <end position="203"/>
    </location>
</feature>
<dbReference type="InterPro" id="IPR006904">
    <property type="entry name" value="DUF716"/>
</dbReference>
<evidence type="ECO:0008006" key="10">
    <source>
        <dbReference type="Google" id="ProtNLM"/>
    </source>
</evidence>
<keyword evidence="9" id="KW-1185">Reference proteome</keyword>
<dbReference type="Pfam" id="PF04819">
    <property type="entry name" value="DUF716"/>
    <property type="match status" value="1"/>
</dbReference>
<evidence type="ECO:0000313" key="9">
    <source>
        <dbReference type="Proteomes" id="UP001231189"/>
    </source>
</evidence>
<feature type="transmembrane region" description="Helical" evidence="7">
    <location>
        <begin position="6"/>
        <end position="24"/>
    </location>
</feature>
<keyword evidence="4 7" id="KW-1133">Transmembrane helix</keyword>
<feature type="transmembrane region" description="Helical" evidence="7">
    <location>
        <begin position="241"/>
        <end position="259"/>
    </location>
</feature>
<evidence type="ECO:0000256" key="7">
    <source>
        <dbReference type="SAM" id="Phobius"/>
    </source>
</evidence>
<evidence type="ECO:0000256" key="6">
    <source>
        <dbReference type="SAM" id="MobiDB-lite"/>
    </source>
</evidence>
<protein>
    <recommendedName>
        <fullName evidence="10">Plant viral-response family protein</fullName>
    </recommendedName>
</protein>
<accession>A0AAD8U8I4</accession>
<evidence type="ECO:0000256" key="4">
    <source>
        <dbReference type="ARBA" id="ARBA00022989"/>
    </source>
</evidence>
<comment type="caution">
    <text evidence="8">The sequence shown here is derived from an EMBL/GenBank/DDBJ whole genome shotgun (WGS) entry which is preliminary data.</text>
</comment>
<keyword evidence="5 7" id="KW-0472">Membrane</keyword>
<comment type="subcellular location">
    <subcellularLocation>
        <location evidence="1">Membrane</location>
        <topology evidence="1">Multi-pass membrane protein</topology>
    </subcellularLocation>
</comment>
<evidence type="ECO:0000256" key="2">
    <source>
        <dbReference type="ARBA" id="ARBA00006948"/>
    </source>
</evidence>
<dbReference type="EMBL" id="JAUUTY010000001">
    <property type="protein sequence ID" value="KAK1699582.1"/>
    <property type="molecule type" value="Genomic_DNA"/>
</dbReference>
<dbReference type="GO" id="GO:0016020">
    <property type="term" value="C:membrane"/>
    <property type="evidence" value="ECO:0007669"/>
    <property type="project" value="UniProtKB-SubCell"/>
</dbReference>
<name>A0AAD8U8I4_LOLMU</name>
<dbReference type="PANTHER" id="PTHR46285:SF3">
    <property type="entry name" value="PROTEINASE INHIBITOR I4, SERPIN (DUF716)"/>
    <property type="match status" value="1"/>
</dbReference>
<feature type="transmembrane region" description="Helical" evidence="7">
    <location>
        <begin position="152"/>
        <end position="173"/>
    </location>
</feature>
<dbReference type="AlphaFoldDB" id="A0AAD8U8I4"/>
<comment type="similarity">
    <text evidence="2">Belongs to the TMEM45 family.</text>
</comment>
<dbReference type="PANTHER" id="PTHR46285">
    <property type="entry name" value="PROTEINASE INHIBITOR I4, SERPIN (DUF716)-RELATED"/>
    <property type="match status" value="1"/>
</dbReference>
<reference evidence="8" key="1">
    <citation type="submission" date="2023-07" db="EMBL/GenBank/DDBJ databases">
        <title>A chromosome-level genome assembly of Lolium multiflorum.</title>
        <authorList>
            <person name="Chen Y."/>
            <person name="Copetti D."/>
            <person name="Kolliker R."/>
            <person name="Studer B."/>
        </authorList>
    </citation>
    <scope>NUCLEOTIDE SEQUENCE</scope>
    <source>
        <strain evidence="8">02402/16</strain>
        <tissue evidence="8">Leaf</tissue>
    </source>
</reference>